<name>A0A4Q4MVV4_ALTAL</name>
<evidence type="ECO:0000256" key="4">
    <source>
        <dbReference type="ARBA" id="ARBA00022833"/>
    </source>
</evidence>
<dbReference type="InterPro" id="IPR052035">
    <property type="entry name" value="ZnF_BED_domain_contain"/>
</dbReference>
<evidence type="ECO:0000313" key="7">
    <source>
        <dbReference type="EMBL" id="RYN60363.1"/>
    </source>
</evidence>
<proteinExistence type="predicted"/>
<sequence length="234" mass="26703">MDLLLLHYEQQKEYYSADGNNHDPRMLLYAAALLLDPSKRDAYIKQNWRKEWYEPASVGANSVWEADFNINLTSDSPAVPVPMGPPPKKFGQELMRLMRHIEVKLPTSRDADDFMAFVTSPPSAISGTPLQWWCQAEQRARYPRLSRMAITILSIPAESAEAERTFSGARRTCSWERLRLKCATIELIECIGNWLREGHILPLSQNGLGLPMGPASDDRMEELDDELIDVIEWL</sequence>
<dbReference type="PANTHER" id="PTHR46481">
    <property type="entry name" value="ZINC FINGER BED DOMAIN-CONTAINING PROTEIN 4"/>
    <property type="match status" value="1"/>
</dbReference>
<dbReference type="PANTHER" id="PTHR46481:SF10">
    <property type="entry name" value="ZINC FINGER BED DOMAIN-CONTAINING PROTEIN 39"/>
    <property type="match status" value="1"/>
</dbReference>
<gene>
    <name evidence="7" type="ORF">AA0117_g13087</name>
</gene>
<evidence type="ECO:0000256" key="2">
    <source>
        <dbReference type="ARBA" id="ARBA00022723"/>
    </source>
</evidence>
<keyword evidence="3" id="KW-0863">Zinc-finger</keyword>
<dbReference type="EMBL" id="PDXD01000128">
    <property type="protein sequence ID" value="RYN60363.1"/>
    <property type="molecule type" value="Genomic_DNA"/>
</dbReference>
<comment type="subcellular location">
    <subcellularLocation>
        <location evidence="1">Nucleus</location>
    </subcellularLocation>
</comment>
<comment type="caution">
    <text evidence="7">The sequence shown here is derived from an EMBL/GenBank/DDBJ whole genome shotgun (WGS) entry which is preliminary data.</text>
</comment>
<keyword evidence="4" id="KW-0862">Zinc</keyword>
<evidence type="ECO:0000256" key="1">
    <source>
        <dbReference type="ARBA" id="ARBA00004123"/>
    </source>
</evidence>
<evidence type="ECO:0000256" key="3">
    <source>
        <dbReference type="ARBA" id="ARBA00022771"/>
    </source>
</evidence>
<keyword evidence="5" id="KW-0539">Nucleus</keyword>
<keyword evidence="2" id="KW-0479">Metal-binding</keyword>
<dbReference type="GO" id="GO:0046983">
    <property type="term" value="F:protein dimerization activity"/>
    <property type="evidence" value="ECO:0007669"/>
    <property type="project" value="InterPro"/>
</dbReference>
<dbReference type="Pfam" id="PF05699">
    <property type="entry name" value="Dimer_Tnp_hAT"/>
    <property type="match status" value="1"/>
</dbReference>
<dbReference type="GO" id="GO:0005634">
    <property type="term" value="C:nucleus"/>
    <property type="evidence" value="ECO:0007669"/>
    <property type="project" value="UniProtKB-SubCell"/>
</dbReference>
<feature type="domain" description="HAT C-terminal dimerisation" evidence="6">
    <location>
        <begin position="128"/>
        <end position="195"/>
    </location>
</feature>
<organism evidence="7 8">
    <name type="scientific">Alternaria alternata</name>
    <name type="common">Alternaria rot fungus</name>
    <name type="synonym">Torula alternata</name>
    <dbReference type="NCBI Taxonomy" id="5599"/>
    <lineage>
        <taxon>Eukaryota</taxon>
        <taxon>Fungi</taxon>
        <taxon>Dikarya</taxon>
        <taxon>Ascomycota</taxon>
        <taxon>Pezizomycotina</taxon>
        <taxon>Dothideomycetes</taxon>
        <taxon>Pleosporomycetidae</taxon>
        <taxon>Pleosporales</taxon>
        <taxon>Pleosporineae</taxon>
        <taxon>Pleosporaceae</taxon>
        <taxon>Alternaria</taxon>
        <taxon>Alternaria sect. Alternaria</taxon>
        <taxon>Alternaria alternata complex</taxon>
    </lineage>
</organism>
<dbReference type="AlphaFoldDB" id="A0A4Q4MVV4"/>
<dbReference type="InterPro" id="IPR012337">
    <property type="entry name" value="RNaseH-like_sf"/>
</dbReference>
<dbReference type="GO" id="GO:0008270">
    <property type="term" value="F:zinc ion binding"/>
    <property type="evidence" value="ECO:0007669"/>
    <property type="project" value="UniProtKB-KW"/>
</dbReference>
<evidence type="ECO:0000259" key="6">
    <source>
        <dbReference type="Pfam" id="PF05699"/>
    </source>
</evidence>
<evidence type="ECO:0000313" key="8">
    <source>
        <dbReference type="Proteomes" id="UP000291422"/>
    </source>
</evidence>
<reference evidence="8" key="1">
    <citation type="journal article" date="2019" name="bioRxiv">
        <title>Genomics, evolutionary history and diagnostics of the Alternaria alternata species group including apple and Asian pear pathotypes.</title>
        <authorList>
            <person name="Armitage A.D."/>
            <person name="Cockerton H.M."/>
            <person name="Sreenivasaprasad S."/>
            <person name="Woodhall J.W."/>
            <person name="Lane C.R."/>
            <person name="Harrison R.J."/>
            <person name="Clarkson J.P."/>
        </authorList>
    </citation>
    <scope>NUCLEOTIDE SEQUENCE [LARGE SCALE GENOMIC DNA]</scope>
    <source>
        <strain evidence="8">FERA 1177</strain>
    </source>
</reference>
<dbReference type="InterPro" id="IPR008906">
    <property type="entry name" value="HATC_C_dom"/>
</dbReference>
<evidence type="ECO:0000256" key="5">
    <source>
        <dbReference type="ARBA" id="ARBA00023242"/>
    </source>
</evidence>
<dbReference type="SUPFAM" id="SSF53098">
    <property type="entry name" value="Ribonuclease H-like"/>
    <property type="match status" value="1"/>
</dbReference>
<protein>
    <recommendedName>
        <fullName evidence="6">HAT C-terminal dimerisation domain-containing protein</fullName>
    </recommendedName>
</protein>
<accession>A0A4Q4MVV4</accession>
<dbReference type="Proteomes" id="UP000291422">
    <property type="component" value="Unassembled WGS sequence"/>
</dbReference>